<reference evidence="2" key="1">
    <citation type="submission" date="2018-05" db="EMBL/GenBank/DDBJ databases">
        <title>Azospirillum thermophila sp. nov., a novel isolated from hot spring.</title>
        <authorList>
            <person name="Zhao Z."/>
        </authorList>
    </citation>
    <scope>NUCLEOTIDE SEQUENCE [LARGE SCALE GENOMIC DNA]</scope>
    <source>
        <strain evidence="2">CFH 70021</strain>
    </source>
</reference>
<dbReference type="GO" id="GO:0030151">
    <property type="term" value="F:molybdenum ion binding"/>
    <property type="evidence" value="ECO:0007669"/>
    <property type="project" value="InterPro"/>
</dbReference>
<dbReference type="OrthoDB" id="192277at2"/>
<sequence>MDQPNPQRSTDPAEALPAGPALDRLLFGRILDLADAVPHRPLTRLLGLDRAALARLVGRHAPERTALLDGLPEDRGADSIEEPDLRAFLLEHRADAGQEAGEEPEWLAAIVARRSLESNHLWQDMGFASRVELNAMFARHFPGLVALNAGDMKWKKFFYRQLCEREGMMLCKSPNCEVCDDVEVCFGQEDGDPLATLSRIARG</sequence>
<dbReference type="AlphaFoldDB" id="A0A2S2CQC0"/>
<dbReference type="Proteomes" id="UP000245629">
    <property type="component" value="Chromosome 2"/>
</dbReference>
<proteinExistence type="predicted"/>
<dbReference type="Pfam" id="PF04891">
    <property type="entry name" value="NifQ"/>
    <property type="match status" value="1"/>
</dbReference>
<dbReference type="InterPro" id="IPR006975">
    <property type="entry name" value="NifQ"/>
</dbReference>
<evidence type="ECO:0000313" key="1">
    <source>
        <dbReference type="EMBL" id="AWK86723.1"/>
    </source>
</evidence>
<protein>
    <submittedName>
        <fullName evidence="1">Hydrogenase</fullName>
    </submittedName>
</protein>
<dbReference type="KEGG" id="azz:DEW08_11165"/>
<keyword evidence="2" id="KW-1185">Reference proteome</keyword>
<gene>
    <name evidence="1" type="ORF">DEW08_11165</name>
</gene>
<name>A0A2S2CQC0_9PROT</name>
<dbReference type="RefSeq" id="WP_109327165.1">
    <property type="nucleotide sequence ID" value="NZ_CP029353.1"/>
</dbReference>
<evidence type="ECO:0000313" key="2">
    <source>
        <dbReference type="Proteomes" id="UP000245629"/>
    </source>
</evidence>
<organism evidence="1 2">
    <name type="scientific">Azospirillum thermophilum</name>
    <dbReference type="NCBI Taxonomy" id="2202148"/>
    <lineage>
        <taxon>Bacteria</taxon>
        <taxon>Pseudomonadati</taxon>
        <taxon>Pseudomonadota</taxon>
        <taxon>Alphaproteobacteria</taxon>
        <taxon>Rhodospirillales</taxon>
        <taxon>Azospirillaceae</taxon>
        <taxon>Azospirillum</taxon>
    </lineage>
</organism>
<dbReference type="EMBL" id="CP029353">
    <property type="protein sequence ID" value="AWK86723.1"/>
    <property type="molecule type" value="Genomic_DNA"/>
</dbReference>
<dbReference type="GO" id="GO:0009399">
    <property type="term" value="P:nitrogen fixation"/>
    <property type="evidence" value="ECO:0007669"/>
    <property type="project" value="InterPro"/>
</dbReference>
<accession>A0A2S2CQC0</accession>